<accession>A0AAU9PJA2</accession>
<organism evidence="3 4">
    <name type="scientific">Lactuca virosa</name>
    <dbReference type="NCBI Taxonomy" id="75947"/>
    <lineage>
        <taxon>Eukaryota</taxon>
        <taxon>Viridiplantae</taxon>
        <taxon>Streptophyta</taxon>
        <taxon>Embryophyta</taxon>
        <taxon>Tracheophyta</taxon>
        <taxon>Spermatophyta</taxon>
        <taxon>Magnoliopsida</taxon>
        <taxon>eudicotyledons</taxon>
        <taxon>Gunneridae</taxon>
        <taxon>Pentapetalae</taxon>
        <taxon>asterids</taxon>
        <taxon>campanulids</taxon>
        <taxon>Asterales</taxon>
        <taxon>Asteraceae</taxon>
        <taxon>Cichorioideae</taxon>
        <taxon>Cichorieae</taxon>
        <taxon>Lactucinae</taxon>
        <taxon>Lactuca</taxon>
    </lineage>
</organism>
<reference evidence="3 4" key="1">
    <citation type="submission" date="2022-01" db="EMBL/GenBank/DDBJ databases">
        <authorList>
            <person name="Xiong W."/>
            <person name="Schranz E."/>
        </authorList>
    </citation>
    <scope>NUCLEOTIDE SEQUENCE [LARGE SCALE GENOMIC DNA]</scope>
</reference>
<sequence>MTEKPEGKGTNAERLAALEGAVNQVLDASEAHRLEVATQMQVLTKAVSELTEAIKGPRKKHKNYYHSSSSDSGRSDDEDDVGSDNSDNSAETKKKKKNRDPLLDCRKLKIPVFYGADVHGWVYKVERYFEVHKFGKKDRLQAVAICLEGAPLSWFRWNDAKKPFRSWGKFKRKLLERFQGSREGSVQEQFLAIQQTGTVQEYMDRFEGFAGQLHDVPESIQESTFIKGLKEDVRAAVRIAEPDSLSQAIRMAIKIYENRVGGLIKGTSNASRSGFGFQGKSNTSTAGVMTKK</sequence>
<dbReference type="AlphaFoldDB" id="A0AAU9PJA2"/>
<proteinExistence type="predicted"/>
<dbReference type="Pfam" id="PF03732">
    <property type="entry name" value="Retrotrans_gag"/>
    <property type="match status" value="1"/>
</dbReference>
<evidence type="ECO:0000313" key="4">
    <source>
        <dbReference type="Proteomes" id="UP001157418"/>
    </source>
</evidence>
<comment type="caution">
    <text evidence="3">The sequence shown here is derived from an EMBL/GenBank/DDBJ whole genome shotgun (WGS) entry which is preliminary data.</text>
</comment>
<evidence type="ECO:0000259" key="2">
    <source>
        <dbReference type="Pfam" id="PF03732"/>
    </source>
</evidence>
<evidence type="ECO:0000313" key="3">
    <source>
        <dbReference type="EMBL" id="CAH1450159.1"/>
    </source>
</evidence>
<protein>
    <recommendedName>
        <fullName evidence="2">Retrotransposon gag domain-containing protein</fullName>
    </recommendedName>
</protein>
<gene>
    <name evidence="3" type="ORF">LVIROSA_LOCUS35595</name>
</gene>
<feature type="domain" description="Retrotransposon gag" evidence="2">
    <location>
        <begin position="143"/>
        <end position="231"/>
    </location>
</feature>
<dbReference type="InterPro" id="IPR005162">
    <property type="entry name" value="Retrotrans_gag_dom"/>
</dbReference>
<feature type="region of interest" description="Disordered" evidence="1">
    <location>
        <begin position="58"/>
        <end position="98"/>
    </location>
</feature>
<dbReference type="EMBL" id="CAKMRJ010005634">
    <property type="protein sequence ID" value="CAH1450159.1"/>
    <property type="molecule type" value="Genomic_DNA"/>
</dbReference>
<name>A0AAU9PJA2_9ASTR</name>
<evidence type="ECO:0000256" key="1">
    <source>
        <dbReference type="SAM" id="MobiDB-lite"/>
    </source>
</evidence>
<dbReference type="Proteomes" id="UP001157418">
    <property type="component" value="Unassembled WGS sequence"/>
</dbReference>
<keyword evidence="4" id="KW-1185">Reference proteome</keyword>